<evidence type="ECO:0000256" key="1">
    <source>
        <dbReference type="ARBA" id="ARBA00022500"/>
    </source>
</evidence>
<comment type="similarity">
    <text evidence="3">Belongs to the methyl-accepting chemotaxis (MCP) protein family.</text>
</comment>
<evidence type="ECO:0000256" key="3">
    <source>
        <dbReference type="ARBA" id="ARBA00029447"/>
    </source>
</evidence>
<name>A0ABY3C8D7_9GAMM</name>
<dbReference type="InterPro" id="IPR047347">
    <property type="entry name" value="YvaQ-like_sensor"/>
</dbReference>
<proteinExistence type="inferred from homology"/>
<keyword evidence="1" id="KW-0145">Chemotaxis</keyword>
<dbReference type="InterPro" id="IPR024478">
    <property type="entry name" value="HlyB_4HB_MCP"/>
</dbReference>
<dbReference type="InterPro" id="IPR051310">
    <property type="entry name" value="MCP_chemotaxis"/>
</dbReference>
<feature type="domain" description="Methyl-accepting transducer" evidence="7">
    <location>
        <begin position="270"/>
        <end position="485"/>
    </location>
</feature>
<evidence type="ECO:0000313" key="8">
    <source>
        <dbReference type="EMBL" id="TRW92873.1"/>
    </source>
</evidence>
<sequence>MSIMKVKTSLILGFSGVLLLLAIVAGISIGKMNELNVSIDYIINDKFPKTIWTHDITNNINLMARAMRNVLLVKDQNIIDDELKRIDKARQAIDENIDKLEKTVKSTEGRALLKNLKEARISYQTAQEKLIGLINEQKQEEAVNFLLKEMRSFQTAYMNAIDKLVEHQVGSMKQSGEDANQLVVQAFYSVLVISIAALMIGLIAAYLIIRSLMQQLGSEPAYAAEVMTKIANGDLGSDIALLEGDHNSLLYMLNNMRDQLSEVVAGVRMNADALASAAQQISATASALSQSSVEQAADVDETTSSVVELNVSVQKNANNAKATNDIANISSKDANIGGEAVKRTVTAMREIAGKIGTIEDIAYKTNLLSLNAAIEAARAGDHGKGFAVVAAEVRKLAESSRVSAQEINQLARRSVQIAEEAGKLLDAVVPGIQKTADLVMEITVSSEEQAQGIDRINDAMSQLDQMTQQNASMSEQLAATAEEMSGQAEQLQQSVAFFHLKKHVDKQAKQIKRDKIS</sequence>
<comment type="caution">
    <text evidence="8">The sequence shown here is derived from an EMBL/GenBank/DDBJ whole genome shotgun (WGS) entry which is preliminary data.</text>
</comment>
<dbReference type="SMART" id="SM00283">
    <property type="entry name" value="MA"/>
    <property type="match status" value="1"/>
</dbReference>
<dbReference type="InterPro" id="IPR004089">
    <property type="entry name" value="MCPsignal_dom"/>
</dbReference>
<organism evidence="8 9">
    <name type="scientific">Candidatus Methylobacter oryzae</name>
    <dbReference type="NCBI Taxonomy" id="2497749"/>
    <lineage>
        <taxon>Bacteria</taxon>
        <taxon>Pseudomonadati</taxon>
        <taxon>Pseudomonadota</taxon>
        <taxon>Gammaproteobacteria</taxon>
        <taxon>Methylococcales</taxon>
        <taxon>Methylococcaceae</taxon>
        <taxon>Methylobacter</taxon>
    </lineage>
</organism>
<dbReference type="CDD" id="cd19411">
    <property type="entry name" value="MCP2201-like_sensor"/>
    <property type="match status" value="1"/>
</dbReference>
<dbReference type="SUPFAM" id="SSF58104">
    <property type="entry name" value="Methyl-accepting chemotaxis protein (MCP) signaling domain"/>
    <property type="match status" value="1"/>
</dbReference>
<dbReference type="Pfam" id="PF12729">
    <property type="entry name" value="4HB_MCP_1"/>
    <property type="match status" value="1"/>
</dbReference>
<gene>
    <name evidence="8" type="ORF">EKO24_014025</name>
</gene>
<evidence type="ECO:0000256" key="4">
    <source>
        <dbReference type="PROSITE-ProRule" id="PRU00284"/>
    </source>
</evidence>
<protein>
    <submittedName>
        <fullName evidence="8">Methyl-accepting chemotaxis protein</fullName>
    </submittedName>
</protein>
<dbReference type="PANTHER" id="PTHR43531:SF11">
    <property type="entry name" value="METHYL-ACCEPTING CHEMOTAXIS PROTEIN 3"/>
    <property type="match status" value="1"/>
</dbReference>
<accession>A0ABY3C8D7</accession>
<dbReference type="Pfam" id="PF00015">
    <property type="entry name" value="MCPsignal"/>
    <property type="match status" value="1"/>
</dbReference>
<evidence type="ECO:0000313" key="9">
    <source>
        <dbReference type="Proteomes" id="UP000733744"/>
    </source>
</evidence>
<feature type="coiled-coil region" evidence="5">
    <location>
        <begin position="456"/>
        <end position="494"/>
    </location>
</feature>
<keyword evidence="5" id="KW-0175">Coiled coil</keyword>
<keyword evidence="6" id="KW-0812">Transmembrane</keyword>
<dbReference type="Gene3D" id="1.10.287.950">
    <property type="entry name" value="Methyl-accepting chemotaxis protein"/>
    <property type="match status" value="1"/>
</dbReference>
<dbReference type="RefSeq" id="WP_127028544.1">
    <property type="nucleotide sequence ID" value="NZ_RYFG02000105.1"/>
</dbReference>
<dbReference type="Proteomes" id="UP000733744">
    <property type="component" value="Unassembled WGS sequence"/>
</dbReference>
<dbReference type="InterPro" id="IPR004090">
    <property type="entry name" value="Chemotax_Me-accpt_rcpt"/>
</dbReference>
<dbReference type="PRINTS" id="PR00260">
    <property type="entry name" value="CHEMTRNSDUCR"/>
</dbReference>
<evidence type="ECO:0000259" key="7">
    <source>
        <dbReference type="PROSITE" id="PS50111"/>
    </source>
</evidence>
<keyword evidence="6" id="KW-1133">Transmembrane helix</keyword>
<reference evidence="8 9" key="1">
    <citation type="journal article" date="2019" name="Antonie Van Leeuwenhoek">
        <title>Description of 'Ca. Methylobacter oryzae' KRF1, a novel species from the environmentally important Methylobacter clade 2.</title>
        <authorList>
            <person name="Khatri K."/>
            <person name="Mohite J.A."/>
            <person name="Pandit P.S."/>
            <person name="Bahulikar R."/>
            <person name="Rahalkar M.C."/>
        </authorList>
    </citation>
    <scope>NUCLEOTIDE SEQUENCE [LARGE SCALE GENOMIC DNA]</scope>
    <source>
        <strain evidence="8 9">KRF1</strain>
    </source>
</reference>
<feature type="transmembrane region" description="Helical" evidence="6">
    <location>
        <begin position="186"/>
        <end position="209"/>
    </location>
</feature>
<dbReference type="EMBL" id="RYFG02000105">
    <property type="protein sequence ID" value="TRW92873.1"/>
    <property type="molecule type" value="Genomic_DNA"/>
</dbReference>
<keyword evidence="2 4" id="KW-0807">Transducer</keyword>
<keyword evidence="9" id="KW-1185">Reference proteome</keyword>
<evidence type="ECO:0000256" key="5">
    <source>
        <dbReference type="SAM" id="Coils"/>
    </source>
</evidence>
<dbReference type="PROSITE" id="PS50111">
    <property type="entry name" value="CHEMOTAXIS_TRANSDUC_2"/>
    <property type="match status" value="1"/>
</dbReference>
<keyword evidence="6" id="KW-0472">Membrane</keyword>
<dbReference type="PANTHER" id="PTHR43531">
    <property type="entry name" value="PROTEIN ICFG"/>
    <property type="match status" value="1"/>
</dbReference>
<feature type="coiled-coil region" evidence="5">
    <location>
        <begin position="83"/>
        <end position="136"/>
    </location>
</feature>
<evidence type="ECO:0000256" key="2">
    <source>
        <dbReference type="ARBA" id="ARBA00023224"/>
    </source>
</evidence>
<evidence type="ECO:0000256" key="6">
    <source>
        <dbReference type="SAM" id="Phobius"/>
    </source>
</evidence>